<name>A0A4Y2AYW6_ARAVE</name>
<dbReference type="Proteomes" id="UP000499080">
    <property type="component" value="Unassembled WGS sequence"/>
</dbReference>
<dbReference type="OrthoDB" id="6417554at2759"/>
<dbReference type="AlphaFoldDB" id="A0A4Y2AYW6"/>
<gene>
    <name evidence="1" type="ORF">AVEN_42240_1</name>
</gene>
<organism evidence="1 2">
    <name type="scientific">Araneus ventricosus</name>
    <name type="common">Orbweaver spider</name>
    <name type="synonym">Epeira ventricosa</name>
    <dbReference type="NCBI Taxonomy" id="182803"/>
    <lineage>
        <taxon>Eukaryota</taxon>
        <taxon>Metazoa</taxon>
        <taxon>Ecdysozoa</taxon>
        <taxon>Arthropoda</taxon>
        <taxon>Chelicerata</taxon>
        <taxon>Arachnida</taxon>
        <taxon>Araneae</taxon>
        <taxon>Araneomorphae</taxon>
        <taxon>Entelegynae</taxon>
        <taxon>Araneoidea</taxon>
        <taxon>Araneidae</taxon>
        <taxon>Araneus</taxon>
    </lineage>
</organism>
<evidence type="ECO:0000313" key="1">
    <source>
        <dbReference type="EMBL" id="GBL84993.1"/>
    </source>
</evidence>
<reference evidence="1 2" key="1">
    <citation type="journal article" date="2019" name="Sci. Rep.">
        <title>Orb-weaving spider Araneus ventricosus genome elucidates the spidroin gene catalogue.</title>
        <authorList>
            <person name="Kono N."/>
            <person name="Nakamura H."/>
            <person name="Ohtoshi R."/>
            <person name="Moran D.A.P."/>
            <person name="Shinohara A."/>
            <person name="Yoshida Y."/>
            <person name="Fujiwara M."/>
            <person name="Mori M."/>
            <person name="Tomita M."/>
            <person name="Arakawa K."/>
        </authorList>
    </citation>
    <scope>NUCLEOTIDE SEQUENCE [LARGE SCALE GENOMIC DNA]</scope>
</reference>
<keyword evidence="2" id="KW-1185">Reference proteome</keyword>
<proteinExistence type="predicted"/>
<dbReference type="EMBL" id="BGPR01000040">
    <property type="protein sequence ID" value="GBL84993.1"/>
    <property type="molecule type" value="Genomic_DNA"/>
</dbReference>
<accession>A0A4Y2AYW6</accession>
<evidence type="ECO:0000313" key="2">
    <source>
        <dbReference type="Proteomes" id="UP000499080"/>
    </source>
</evidence>
<sequence length="144" mass="16382">MQNGPPLPPPSCPWSGKIHHWDRAPMGQTTNDEIKMNLLSGTMLCSSQSGEEMDTHHTKDYHGITKGGISCSQGDPFPGLIAFPVFRKISRIQLSSNCIKGLEELLEVLIYFLIPFRFEFRTKKKIFLYLPRISVVQELKNHCH</sequence>
<comment type="caution">
    <text evidence="1">The sequence shown here is derived from an EMBL/GenBank/DDBJ whole genome shotgun (WGS) entry which is preliminary data.</text>
</comment>
<protein>
    <submittedName>
        <fullName evidence="1">Uncharacterized protein</fullName>
    </submittedName>
</protein>